<dbReference type="AlphaFoldDB" id="A0A1C7LZG7"/>
<accession>A0A1C7LZG7</accession>
<gene>
    <name evidence="2" type="ORF">A0H81_09651</name>
</gene>
<reference evidence="2 3" key="1">
    <citation type="submission" date="2016-03" db="EMBL/GenBank/DDBJ databases">
        <title>Whole genome sequencing of Grifola frondosa 9006-11.</title>
        <authorList>
            <person name="Min B."/>
            <person name="Park H."/>
            <person name="Kim J.-G."/>
            <person name="Cho H."/>
            <person name="Oh Y.-L."/>
            <person name="Kong W.-S."/>
            <person name="Choi I.-G."/>
        </authorList>
    </citation>
    <scope>NUCLEOTIDE SEQUENCE [LARGE SCALE GENOMIC DNA]</scope>
    <source>
        <strain evidence="2 3">9006-11</strain>
    </source>
</reference>
<evidence type="ECO:0000256" key="1">
    <source>
        <dbReference type="SAM" id="MobiDB-lite"/>
    </source>
</evidence>
<feature type="compositionally biased region" description="Low complexity" evidence="1">
    <location>
        <begin position="32"/>
        <end position="53"/>
    </location>
</feature>
<proteinExistence type="predicted"/>
<dbReference type="EMBL" id="LUGG01000014">
    <property type="protein sequence ID" value="OBZ70120.1"/>
    <property type="molecule type" value="Genomic_DNA"/>
</dbReference>
<evidence type="ECO:0000313" key="3">
    <source>
        <dbReference type="Proteomes" id="UP000092993"/>
    </source>
</evidence>
<name>A0A1C7LZG7_GRIFR</name>
<dbReference type="Proteomes" id="UP000092993">
    <property type="component" value="Unassembled WGS sequence"/>
</dbReference>
<feature type="compositionally biased region" description="Low complexity" evidence="1">
    <location>
        <begin position="75"/>
        <end position="86"/>
    </location>
</feature>
<feature type="region of interest" description="Disordered" evidence="1">
    <location>
        <begin position="1"/>
        <end position="126"/>
    </location>
</feature>
<organism evidence="2 3">
    <name type="scientific">Grifola frondosa</name>
    <name type="common">Maitake</name>
    <name type="synonym">Polyporus frondosus</name>
    <dbReference type="NCBI Taxonomy" id="5627"/>
    <lineage>
        <taxon>Eukaryota</taxon>
        <taxon>Fungi</taxon>
        <taxon>Dikarya</taxon>
        <taxon>Basidiomycota</taxon>
        <taxon>Agaricomycotina</taxon>
        <taxon>Agaricomycetes</taxon>
        <taxon>Polyporales</taxon>
        <taxon>Grifolaceae</taxon>
        <taxon>Grifola</taxon>
    </lineage>
</organism>
<evidence type="ECO:0000313" key="2">
    <source>
        <dbReference type="EMBL" id="OBZ70120.1"/>
    </source>
</evidence>
<dbReference type="STRING" id="5627.A0A1C7LZG7"/>
<keyword evidence="3" id="KW-1185">Reference proteome</keyword>
<comment type="caution">
    <text evidence="2">The sequence shown here is derived from an EMBL/GenBank/DDBJ whole genome shotgun (WGS) entry which is preliminary data.</text>
</comment>
<feature type="compositionally biased region" description="Low complexity" evidence="1">
    <location>
        <begin position="116"/>
        <end position="126"/>
    </location>
</feature>
<sequence>MLPNPSSKAVPPKKQATRGRTVASRYLNPTEASASKSTPASTSKALKQSSSSQNGSAGVRPSKAAASRTQPEPSARAATVRATNTVKGKPLAGGTRMDSSLATAAASEERTRQRAPEPASAPASDPLQVAGQVYAWQYMKSTLEGQLESSKVAAAKSLERRARELSVEEADVADSRVRFEAEHLLDFYEEIGDVEIAQEVPMIVTSFMKLEETCADVSSRVLQLASSDGNVHVNRYNEILDCIGKPL</sequence>
<protein>
    <submittedName>
        <fullName evidence="2">Uncharacterized protein</fullName>
    </submittedName>
</protein>
<dbReference type="OrthoDB" id="2803656at2759"/>